<evidence type="ECO:0000256" key="3">
    <source>
        <dbReference type="ARBA" id="ARBA00022741"/>
    </source>
</evidence>
<dbReference type="PRINTS" id="PR00326">
    <property type="entry name" value="GTP1OBG"/>
</dbReference>
<dbReference type="GO" id="GO:0070181">
    <property type="term" value="F:small ribosomal subunit rRNA binding"/>
    <property type="evidence" value="ECO:0007669"/>
    <property type="project" value="UniProtKB-UniRule"/>
</dbReference>
<feature type="domain" description="Era-type G" evidence="8">
    <location>
        <begin position="2"/>
        <end position="167"/>
    </location>
</feature>
<proteinExistence type="inferred from homology"/>
<evidence type="ECO:0000259" key="8">
    <source>
        <dbReference type="PROSITE" id="PS51713"/>
    </source>
</evidence>
<accession>A0A1F5R791</accession>
<dbReference type="Proteomes" id="UP000177230">
    <property type="component" value="Unassembled WGS sequence"/>
</dbReference>
<dbReference type="EMBL" id="MFFM01000039">
    <property type="protein sequence ID" value="OGF10314.1"/>
    <property type="molecule type" value="Genomic_DNA"/>
</dbReference>
<dbReference type="SUPFAM" id="SSF52540">
    <property type="entry name" value="P-loop containing nucleoside triphosphate hydrolases"/>
    <property type="match status" value="1"/>
</dbReference>
<dbReference type="InterPro" id="IPR027417">
    <property type="entry name" value="P-loop_NTPase"/>
</dbReference>
<protein>
    <recommendedName>
        <fullName evidence="2 6">GTPase Era</fullName>
    </recommendedName>
</protein>
<dbReference type="Pfam" id="PF01926">
    <property type="entry name" value="MMR_HSR1"/>
    <property type="match status" value="1"/>
</dbReference>
<feature type="region of interest" description="G4" evidence="7">
    <location>
        <begin position="117"/>
        <end position="120"/>
    </location>
</feature>
<comment type="similarity">
    <text evidence="1 6 7">Belongs to the TRAFAC class TrmE-Era-EngA-EngB-Septin-like GTPase superfamily. Era GTPase family.</text>
</comment>
<dbReference type="AlphaFoldDB" id="A0A1F5R791"/>
<evidence type="ECO:0000256" key="6">
    <source>
        <dbReference type="HAMAP-Rule" id="MF_00367"/>
    </source>
</evidence>
<dbReference type="SUPFAM" id="SSF54814">
    <property type="entry name" value="Prokaryotic type KH domain (KH-domain type II)"/>
    <property type="match status" value="1"/>
</dbReference>
<dbReference type="GO" id="GO:0043024">
    <property type="term" value="F:ribosomal small subunit binding"/>
    <property type="evidence" value="ECO:0007669"/>
    <property type="project" value="TreeGrafter"/>
</dbReference>
<keyword evidence="6" id="KW-0963">Cytoplasm</keyword>
<dbReference type="InterPro" id="IPR004044">
    <property type="entry name" value="KH_dom_type_2"/>
</dbReference>
<comment type="subunit">
    <text evidence="6">Monomer.</text>
</comment>
<dbReference type="Gene3D" id="3.30.300.20">
    <property type="match status" value="1"/>
</dbReference>
<dbReference type="GO" id="GO:0005829">
    <property type="term" value="C:cytosol"/>
    <property type="evidence" value="ECO:0007669"/>
    <property type="project" value="TreeGrafter"/>
</dbReference>
<dbReference type="InterPro" id="IPR015946">
    <property type="entry name" value="KH_dom-like_a/b"/>
</dbReference>
<evidence type="ECO:0000256" key="4">
    <source>
        <dbReference type="ARBA" id="ARBA00022884"/>
    </source>
</evidence>
<comment type="caution">
    <text evidence="9">The sequence shown here is derived from an EMBL/GenBank/DDBJ whole genome shotgun (WGS) entry which is preliminary data.</text>
</comment>
<dbReference type="InterPro" id="IPR006073">
    <property type="entry name" value="GTP-bd"/>
</dbReference>
<dbReference type="PANTHER" id="PTHR42698">
    <property type="entry name" value="GTPASE ERA"/>
    <property type="match status" value="1"/>
</dbReference>
<feature type="region of interest" description="G1" evidence="7">
    <location>
        <begin position="10"/>
        <end position="17"/>
    </location>
</feature>
<dbReference type="InterPro" id="IPR009019">
    <property type="entry name" value="KH_sf_prok-type"/>
</dbReference>
<reference evidence="9 10" key="1">
    <citation type="journal article" date="2016" name="Nat. Commun.">
        <title>Thousands of microbial genomes shed light on interconnected biogeochemical processes in an aquifer system.</title>
        <authorList>
            <person name="Anantharaman K."/>
            <person name="Brown C.T."/>
            <person name="Hug L.A."/>
            <person name="Sharon I."/>
            <person name="Castelle C.J."/>
            <person name="Probst A.J."/>
            <person name="Thomas B.C."/>
            <person name="Singh A."/>
            <person name="Wilkins M.J."/>
            <person name="Karaoz U."/>
            <person name="Brodie E.L."/>
            <person name="Williams K.H."/>
            <person name="Hubbard S.S."/>
            <person name="Banfield J.F."/>
        </authorList>
    </citation>
    <scope>NUCLEOTIDE SEQUENCE [LARGE SCALE GENOMIC DNA]</scope>
</reference>
<dbReference type="InterPro" id="IPR005225">
    <property type="entry name" value="Small_GTP-bd"/>
</dbReference>
<evidence type="ECO:0000256" key="1">
    <source>
        <dbReference type="ARBA" id="ARBA00007921"/>
    </source>
</evidence>
<feature type="binding site" evidence="6">
    <location>
        <begin position="10"/>
        <end position="17"/>
    </location>
    <ligand>
        <name>GTP</name>
        <dbReference type="ChEBI" id="CHEBI:37565"/>
    </ligand>
</feature>
<name>A0A1F5R791_9BACT</name>
<evidence type="ECO:0000313" key="9">
    <source>
        <dbReference type="EMBL" id="OGF10314.1"/>
    </source>
</evidence>
<dbReference type="FunFam" id="3.30.300.20:FF:000003">
    <property type="entry name" value="GTPase Era"/>
    <property type="match status" value="1"/>
</dbReference>
<evidence type="ECO:0000256" key="2">
    <source>
        <dbReference type="ARBA" id="ARBA00020484"/>
    </source>
</evidence>
<keyword evidence="6" id="KW-1003">Cell membrane</keyword>
<feature type="binding site" evidence="6">
    <location>
        <begin position="57"/>
        <end position="61"/>
    </location>
    <ligand>
        <name>GTP</name>
        <dbReference type="ChEBI" id="CHEBI:37565"/>
    </ligand>
</feature>
<dbReference type="CDD" id="cd22534">
    <property type="entry name" value="KH-II_Era"/>
    <property type="match status" value="1"/>
</dbReference>
<dbReference type="GO" id="GO:0005886">
    <property type="term" value="C:plasma membrane"/>
    <property type="evidence" value="ECO:0007669"/>
    <property type="project" value="UniProtKB-SubCell"/>
</dbReference>
<gene>
    <name evidence="6" type="primary">era</name>
    <name evidence="9" type="ORF">A2024_02165</name>
</gene>
<comment type="function">
    <text evidence="6">An essential GTPase that binds both GDP and GTP, with rapid nucleotide exchange. Plays a role in 16S rRNA processing and 30S ribosomal subunit biogenesis and possibly also in cell cycle regulation and energy metabolism.</text>
</comment>
<dbReference type="CDD" id="cd04163">
    <property type="entry name" value="Era"/>
    <property type="match status" value="1"/>
</dbReference>
<feature type="region of interest" description="G3" evidence="7">
    <location>
        <begin position="57"/>
        <end position="60"/>
    </location>
</feature>
<dbReference type="PANTHER" id="PTHR42698:SF1">
    <property type="entry name" value="GTPASE ERA, MITOCHONDRIAL"/>
    <property type="match status" value="1"/>
</dbReference>
<comment type="subcellular location">
    <subcellularLocation>
        <location evidence="6">Cytoplasm</location>
    </subcellularLocation>
    <subcellularLocation>
        <location evidence="6">Cell membrane</location>
        <topology evidence="6">Peripheral membrane protein</topology>
    </subcellularLocation>
</comment>
<dbReference type="GO" id="GO:0003924">
    <property type="term" value="F:GTPase activity"/>
    <property type="evidence" value="ECO:0007669"/>
    <property type="project" value="UniProtKB-UniRule"/>
</dbReference>
<dbReference type="NCBIfam" id="NF000908">
    <property type="entry name" value="PRK00089.1"/>
    <property type="match status" value="1"/>
</dbReference>
<keyword evidence="6" id="KW-0690">Ribosome biogenesis</keyword>
<dbReference type="InterPro" id="IPR030388">
    <property type="entry name" value="G_ERA_dom"/>
</dbReference>
<dbReference type="NCBIfam" id="TIGR00436">
    <property type="entry name" value="era"/>
    <property type="match status" value="1"/>
</dbReference>
<dbReference type="HAMAP" id="MF_00367">
    <property type="entry name" value="GTPase_Era"/>
    <property type="match status" value="1"/>
</dbReference>
<keyword evidence="6" id="KW-0472">Membrane</keyword>
<dbReference type="InterPro" id="IPR005662">
    <property type="entry name" value="GTPase_Era-like"/>
</dbReference>
<dbReference type="PROSITE" id="PS51713">
    <property type="entry name" value="G_ERA"/>
    <property type="match status" value="1"/>
</dbReference>
<keyword evidence="6" id="KW-0699">rRNA-binding</keyword>
<dbReference type="Gene3D" id="3.40.50.300">
    <property type="entry name" value="P-loop containing nucleotide triphosphate hydrolases"/>
    <property type="match status" value="1"/>
</dbReference>
<keyword evidence="5 6" id="KW-0342">GTP-binding</keyword>
<keyword evidence="4 6" id="KW-0694">RNA-binding</keyword>
<keyword evidence="3 6" id="KW-0547">Nucleotide-binding</keyword>
<evidence type="ECO:0000256" key="5">
    <source>
        <dbReference type="ARBA" id="ARBA00023134"/>
    </source>
</evidence>
<sequence length="290" mass="32393">MKTGYVAIAGRPNVGKSTLLNKFLGVKLSAVSRRPQTTRQRVLGIDNGPDYQIIFLDTPGLLDPGYALQEKMLRIAHRSIEEADLLLFMTDAQAGISQEDAAFLGKNKKGRVIGVLNKIDLLEKEGVLKAIAQFHRLTAIEDIYPIAALKGFGIDELRQGILEKLPEGPAFYDQDSLTDQPEKFFVSEIIREKIFELCGAEVPYATAVVIDQFKEQPGRKDVISATIWVEKESQKPILIGQGGHKMKAIGSSARRDIEKFLDRPVFLELFVKVKKKWRSRDSDLRDLGLG</sequence>
<evidence type="ECO:0000313" key="10">
    <source>
        <dbReference type="Proteomes" id="UP000177230"/>
    </source>
</evidence>
<organism evidence="9 10">
    <name type="scientific">Candidatus Edwardsbacteria bacterium GWF2_54_11</name>
    <dbReference type="NCBI Taxonomy" id="1817851"/>
    <lineage>
        <taxon>Bacteria</taxon>
        <taxon>Candidatus Edwardsiibacteriota</taxon>
    </lineage>
</organism>
<feature type="binding site" evidence="6">
    <location>
        <begin position="117"/>
        <end position="120"/>
    </location>
    <ligand>
        <name>GTP</name>
        <dbReference type="ChEBI" id="CHEBI:37565"/>
    </ligand>
</feature>
<dbReference type="GO" id="GO:0000028">
    <property type="term" value="P:ribosomal small subunit assembly"/>
    <property type="evidence" value="ECO:0007669"/>
    <property type="project" value="TreeGrafter"/>
</dbReference>
<dbReference type="NCBIfam" id="TIGR00231">
    <property type="entry name" value="small_GTP"/>
    <property type="match status" value="1"/>
</dbReference>
<dbReference type="GO" id="GO:0005525">
    <property type="term" value="F:GTP binding"/>
    <property type="evidence" value="ECO:0007669"/>
    <property type="project" value="UniProtKB-UniRule"/>
</dbReference>
<feature type="region of interest" description="G2" evidence="7">
    <location>
        <begin position="36"/>
        <end position="40"/>
    </location>
</feature>
<dbReference type="Pfam" id="PF07650">
    <property type="entry name" value="KH_2"/>
    <property type="match status" value="1"/>
</dbReference>
<evidence type="ECO:0000256" key="7">
    <source>
        <dbReference type="PROSITE-ProRule" id="PRU01050"/>
    </source>
</evidence>
<feature type="region of interest" description="G5" evidence="7">
    <location>
        <begin position="146"/>
        <end position="148"/>
    </location>
</feature>